<keyword evidence="3" id="KW-1185">Reference proteome</keyword>
<dbReference type="AlphaFoldDB" id="C7H7Y2"/>
<accession>C7H7Y2</accession>
<sequence>MSETKTLHRNFWVWEFEKEERWLNEMAQEGWALQNAGFCTYTFEKTEPGQYIIRLAMLDSSPDFESFMEELEAQSVGHCFSWGYFRRSAQLGPFDMFSDVDSRISHLNKIGQMVRLLCLANLLIGVTNTFSGASLAWLNLLCATFLAYGLGRISSKRESLVEERQLHECIFSP</sequence>
<dbReference type="PATRIC" id="fig|411483.3.peg.1796"/>
<comment type="caution">
    <text evidence="2">The sequence shown here is derived from an EMBL/GenBank/DDBJ whole genome shotgun (WGS) entry which is preliminary data.</text>
</comment>
<evidence type="ECO:0000313" key="2">
    <source>
        <dbReference type="EMBL" id="EEU96044.1"/>
    </source>
</evidence>
<feature type="transmembrane region" description="Helical" evidence="1">
    <location>
        <begin position="113"/>
        <end position="130"/>
    </location>
</feature>
<dbReference type="STRING" id="411483.FAEPRAA2165_02417"/>
<reference evidence="2" key="1">
    <citation type="submission" date="2009-08" db="EMBL/GenBank/DDBJ databases">
        <authorList>
            <person name="Weinstock G."/>
            <person name="Sodergren E."/>
            <person name="Clifton S."/>
            <person name="Fulton L."/>
            <person name="Fulton B."/>
            <person name="Courtney L."/>
            <person name="Fronick C."/>
            <person name="Harrison M."/>
            <person name="Strong C."/>
            <person name="Farmer C."/>
            <person name="Delahaunty K."/>
            <person name="Markovic C."/>
            <person name="Hall O."/>
            <person name="Minx P."/>
            <person name="Tomlinson C."/>
            <person name="Mitreva M."/>
            <person name="Nelson J."/>
            <person name="Hou S."/>
            <person name="Wollam A."/>
            <person name="Pepin K.H."/>
            <person name="Johnson M."/>
            <person name="Bhonagiri V."/>
            <person name="Nash W.E."/>
            <person name="Warren W."/>
            <person name="Chinwalla A."/>
            <person name="Mardis E.R."/>
            <person name="Wilson R.K."/>
        </authorList>
    </citation>
    <scope>NUCLEOTIDE SEQUENCE [LARGE SCALE GENOMIC DNA]</scope>
    <source>
        <strain evidence="2">A2-165</strain>
    </source>
</reference>
<dbReference type="Proteomes" id="UP000004619">
    <property type="component" value="Unassembled WGS sequence"/>
</dbReference>
<dbReference type="RefSeq" id="WP_005934396.1">
    <property type="nucleotide sequence ID" value="NZ_GG697152.2"/>
</dbReference>
<dbReference type="OrthoDB" id="8757095at2"/>
<keyword evidence="1" id="KW-1133">Transmembrane helix</keyword>
<proteinExistence type="predicted"/>
<evidence type="ECO:0000313" key="3">
    <source>
        <dbReference type="Proteomes" id="UP000004619"/>
    </source>
</evidence>
<dbReference type="Pfam" id="PF11193">
    <property type="entry name" value="DUF2812"/>
    <property type="match status" value="1"/>
</dbReference>
<protein>
    <recommendedName>
        <fullName evidence="4">DUF2812 domain-containing protein</fullName>
    </recommendedName>
</protein>
<keyword evidence="1" id="KW-0812">Transmembrane</keyword>
<dbReference type="EMBL" id="ACOP02000065">
    <property type="protein sequence ID" value="EEU96044.1"/>
    <property type="molecule type" value="Genomic_DNA"/>
</dbReference>
<name>C7H7Y2_FAED2</name>
<evidence type="ECO:0000256" key="1">
    <source>
        <dbReference type="SAM" id="Phobius"/>
    </source>
</evidence>
<dbReference type="InterPro" id="IPR021359">
    <property type="entry name" value="DUF2812"/>
</dbReference>
<keyword evidence="1" id="KW-0472">Membrane</keyword>
<gene>
    <name evidence="2" type="ORF">FAEPRAA2165_02417</name>
</gene>
<evidence type="ECO:0008006" key="4">
    <source>
        <dbReference type="Google" id="ProtNLM"/>
    </source>
</evidence>
<organism evidence="2 3">
    <name type="scientific">Faecalibacterium duncaniae (strain DSM 17677 / JCM 31915 / A2-165)</name>
    <name type="common">Faecalibacterium prausnitzii</name>
    <dbReference type="NCBI Taxonomy" id="411483"/>
    <lineage>
        <taxon>Bacteria</taxon>
        <taxon>Bacillati</taxon>
        <taxon>Bacillota</taxon>
        <taxon>Clostridia</taxon>
        <taxon>Eubacteriales</taxon>
        <taxon>Oscillospiraceae</taxon>
        <taxon>Faecalibacterium</taxon>
    </lineage>
</organism>
<dbReference type="eggNOG" id="ENOG5032UIA">
    <property type="taxonomic scope" value="Bacteria"/>
</dbReference>
<dbReference type="HOGENOM" id="CLU_101727_0_1_9"/>